<dbReference type="SUPFAM" id="SSF56574">
    <property type="entry name" value="Serpins"/>
    <property type="match status" value="1"/>
</dbReference>
<feature type="chain" id="PRO_5021030115" evidence="2">
    <location>
        <begin position="21"/>
        <end position="401"/>
    </location>
</feature>
<evidence type="ECO:0000313" key="5">
    <source>
        <dbReference type="Proteomes" id="UP000290649"/>
    </source>
</evidence>
<organism evidence="4 5">
    <name type="scientific">Anaerobacillus alkaliphilus</name>
    <dbReference type="NCBI Taxonomy" id="1548597"/>
    <lineage>
        <taxon>Bacteria</taxon>
        <taxon>Bacillati</taxon>
        <taxon>Bacillota</taxon>
        <taxon>Bacilli</taxon>
        <taxon>Bacillales</taxon>
        <taxon>Bacillaceae</taxon>
        <taxon>Anaerobacillus</taxon>
    </lineage>
</organism>
<dbReference type="OrthoDB" id="9764871at2"/>
<dbReference type="RefSeq" id="WP_129077463.1">
    <property type="nucleotide sequence ID" value="NZ_QOUX01000024.1"/>
</dbReference>
<dbReference type="PROSITE" id="PS00284">
    <property type="entry name" value="SERPIN"/>
    <property type="match status" value="1"/>
</dbReference>
<dbReference type="SMART" id="SM00093">
    <property type="entry name" value="SERPIN"/>
    <property type="match status" value="1"/>
</dbReference>
<feature type="domain" description="Serpin" evidence="3">
    <location>
        <begin position="46"/>
        <end position="399"/>
    </location>
</feature>
<dbReference type="Pfam" id="PF00079">
    <property type="entry name" value="Serpin"/>
    <property type="match status" value="1"/>
</dbReference>
<evidence type="ECO:0000259" key="3">
    <source>
        <dbReference type="SMART" id="SM00093"/>
    </source>
</evidence>
<gene>
    <name evidence="4" type="ORF">DS745_06485</name>
</gene>
<feature type="signal peptide" evidence="2">
    <location>
        <begin position="1"/>
        <end position="20"/>
    </location>
</feature>
<dbReference type="AlphaFoldDB" id="A0A4V1LGP0"/>
<dbReference type="Gene3D" id="3.30.497.10">
    <property type="entry name" value="Antithrombin, subunit I, domain 2"/>
    <property type="match status" value="1"/>
</dbReference>
<dbReference type="InterPro" id="IPR036186">
    <property type="entry name" value="Serpin_sf"/>
</dbReference>
<comment type="caution">
    <text evidence="4">The sequence shown here is derived from an EMBL/GenBank/DDBJ whole genome shotgun (WGS) entry which is preliminary data.</text>
</comment>
<name>A0A4V1LGP0_9BACI</name>
<accession>A0A4V1LGP0</accession>
<dbReference type="InterPro" id="IPR023796">
    <property type="entry name" value="Serpin_dom"/>
</dbReference>
<dbReference type="InterPro" id="IPR023795">
    <property type="entry name" value="Serpin_CS"/>
</dbReference>
<evidence type="ECO:0000256" key="1">
    <source>
        <dbReference type="RuleBase" id="RU000411"/>
    </source>
</evidence>
<dbReference type="GO" id="GO:0004867">
    <property type="term" value="F:serine-type endopeptidase inhibitor activity"/>
    <property type="evidence" value="ECO:0007669"/>
    <property type="project" value="InterPro"/>
</dbReference>
<evidence type="ECO:0000256" key="2">
    <source>
        <dbReference type="SAM" id="SignalP"/>
    </source>
</evidence>
<comment type="similarity">
    <text evidence="1">Belongs to the serpin family.</text>
</comment>
<dbReference type="PROSITE" id="PS51257">
    <property type="entry name" value="PROKAR_LIPOPROTEIN"/>
    <property type="match status" value="1"/>
</dbReference>
<dbReference type="GO" id="GO:0005615">
    <property type="term" value="C:extracellular space"/>
    <property type="evidence" value="ECO:0007669"/>
    <property type="project" value="InterPro"/>
</dbReference>
<reference evidence="4 5" key="1">
    <citation type="journal article" date="2019" name="Int. J. Syst. Evol. Microbiol.">
        <title>Anaerobacillus alkaliphilus sp. nov., a novel alkaliphilic and moderately halophilic bacterium.</title>
        <authorList>
            <person name="Borsodi A.K."/>
            <person name="Aszalos J.M."/>
            <person name="Bihari P."/>
            <person name="Nagy I."/>
            <person name="Schumann P."/>
            <person name="Sproer C."/>
            <person name="Kovacs A.L."/>
            <person name="Boka K."/>
            <person name="Dobosy P."/>
            <person name="Ovari M."/>
            <person name="Szili-Kovacs T."/>
            <person name="Toth E."/>
        </authorList>
    </citation>
    <scope>NUCLEOTIDE SEQUENCE [LARGE SCALE GENOMIC DNA]</scope>
    <source>
        <strain evidence="4 5">B16-10</strain>
    </source>
</reference>
<dbReference type="CDD" id="cd19588">
    <property type="entry name" value="serpin_miropin-like"/>
    <property type="match status" value="1"/>
</dbReference>
<protein>
    <submittedName>
        <fullName evidence="4">Serpin family protein</fullName>
    </submittedName>
</protein>
<keyword evidence="5" id="KW-1185">Reference proteome</keyword>
<dbReference type="InterPro" id="IPR042185">
    <property type="entry name" value="Serpin_sf_2"/>
</dbReference>
<dbReference type="PANTHER" id="PTHR11461">
    <property type="entry name" value="SERINE PROTEASE INHIBITOR, SERPIN"/>
    <property type="match status" value="1"/>
</dbReference>
<dbReference type="Proteomes" id="UP000290649">
    <property type="component" value="Unassembled WGS sequence"/>
</dbReference>
<dbReference type="InterPro" id="IPR042178">
    <property type="entry name" value="Serpin_sf_1"/>
</dbReference>
<keyword evidence="2" id="KW-0732">Signal</keyword>
<dbReference type="PANTHER" id="PTHR11461:SF211">
    <property type="entry name" value="GH10112P-RELATED"/>
    <property type="match status" value="1"/>
</dbReference>
<dbReference type="Gene3D" id="2.30.39.10">
    <property type="entry name" value="Alpha-1-antitrypsin, domain 1"/>
    <property type="match status" value="1"/>
</dbReference>
<evidence type="ECO:0000313" key="4">
    <source>
        <dbReference type="EMBL" id="RXJ02490.1"/>
    </source>
</evidence>
<dbReference type="InterPro" id="IPR000215">
    <property type="entry name" value="Serpin_fam"/>
</dbReference>
<sequence length="401" mass="45533">MAKKLLLLFLILILASCGQLEQKNNLSFSNDDVHKDVVLGINEFSIDLLKNLREPNENLLVSPLSISLALAMTVNGADGDTREEMLKVMHQSGVSIADMNSSLQALQDILTYSDTSVQLFIANSLWGREDKSFYEAFINQASEFYSAKLTLLDFQSKTASETINSWVKEKTLGKIEEIVEDDIDPNTVLFLINAIYFKGDWQQPFLKERTREQTFFPTEGQDQRVQMMFNEGNFQYFEKDAVQGIRLPYGEGRIVMDILLPENMDELLTTLTIDQWQEWLSSYQQVAGQILLPRFTLEYEESLVTALKTLGMEVAFDDKQANFSKIAPVPPNLYISEILHKTFIEVNEEGTEAAAVTSVEIAEESAQMFELLMEVNRPFLYVIQDSETGAILFMGITEQID</sequence>
<dbReference type="EMBL" id="QOUX01000024">
    <property type="protein sequence ID" value="RXJ02490.1"/>
    <property type="molecule type" value="Genomic_DNA"/>
</dbReference>
<proteinExistence type="inferred from homology"/>